<dbReference type="PANTHER" id="PTHR21749">
    <property type="entry name" value="PRION-LIKE- Q/N-RICH -DOMAIN-BEARING PROTEIN PROTEIN 24"/>
    <property type="match status" value="1"/>
</dbReference>
<evidence type="ECO:0000313" key="2">
    <source>
        <dbReference type="Proteomes" id="UP000492821"/>
    </source>
</evidence>
<evidence type="ECO:0000313" key="3">
    <source>
        <dbReference type="WBParaSite" id="Pan_g14170.t1"/>
    </source>
</evidence>
<dbReference type="Proteomes" id="UP000492821">
    <property type="component" value="Unassembled WGS sequence"/>
</dbReference>
<organism evidence="2 3">
    <name type="scientific">Panagrellus redivivus</name>
    <name type="common">Microworm</name>
    <dbReference type="NCBI Taxonomy" id="6233"/>
    <lineage>
        <taxon>Eukaryota</taxon>
        <taxon>Metazoa</taxon>
        <taxon>Ecdysozoa</taxon>
        <taxon>Nematoda</taxon>
        <taxon>Chromadorea</taxon>
        <taxon>Rhabditida</taxon>
        <taxon>Tylenchina</taxon>
        <taxon>Panagrolaimomorpha</taxon>
        <taxon>Panagrolaimoidea</taxon>
        <taxon>Panagrolaimidae</taxon>
        <taxon>Panagrellus</taxon>
    </lineage>
</organism>
<dbReference type="PANTHER" id="PTHR21749:SF5">
    <property type="entry name" value="ACTIVIN_RECP DOMAIN-CONTAINING PROTEIN"/>
    <property type="match status" value="1"/>
</dbReference>
<reference evidence="3" key="2">
    <citation type="submission" date="2020-10" db="UniProtKB">
        <authorList>
            <consortium name="WormBaseParasite"/>
        </authorList>
    </citation>
    <scope>IDENTIFICATION</scope>
</reference>
<dbReference type="AlphaFoldDB" id="A0A7E4UXX8"/>
<feature type="signal peptide" evidence="1">
    <location>
        <begin position="1"/>
        <end position="21"/>
    </location>
</feature>
<evidence type="ECO:0000256" key="1">
    <source>
        <dbReference type="SAM" id="SignalP"/>
    </source>
</evidence>
<accession>A0A7E4UXX8</accession>
<reference evidence="2" key="1">
    <citation type="journal article" date="2013" name="Genetics">
        <title>The draft genome and transcriptome of Panagrellus redivivus are shaped by the harsh demands of a free-living lifestyle.</title>
        <authorList>
            <person name="Srinivasan J."/>
            <person name="Dillman A.R."/>
            <person name="Macchietto M.G."/>
            <person name="Heikkinen L."/>
            <person name="Lakso M."/>
            <person name="Fracchia K.M."/>
            <person name="Antoshechkin I."/>
            <person name="Mortazavi A."/>
            <person name="Wong G."/>
            <person name="Sternberg P.W."/>
        </authorList>
    </citation>
    <scope>NUCLEOTIDE SEQUENCE [LARGE SCALE GENOMIC DNA]</scope>
    <source>
        <strain evidence="2">MT8872</strain>
    </source>
</reference>
<name>A0A7E4UXX8_PANRE</name>
<dbReference type="WBParaSite" id="Pan_g14170.t1">
    <property type="protein sequence ID" value="Pan_g14170.t1"/>
    <property type="gene ID" value="Pan_g14170"/>
</dbReference>
<keyword evidence="2" id="KW-1185">Reference proteome</keyword>
<feature type="chain" id="PRO_5028978047" evidence="1">
    <location>
        <begin position="22"/>
        <end position="137"/>
    </location>
</feature>
<sequence>MQLNLGFVIIAIYFVIQLAAAEDDSIWCYTSLTYPDNNEVKQDSEECSSFLGLKQYCYRFTAHTSVTEVVKLGCSGTICGGFGFDTCADVNFLGIQGHLCCCSDKNYCNGVSPHTVTASYLSIGFYIVRRYLCNAQF</sequence>
<proteinExistence type="predicted"/>
<protein>
    <submittedName>
        <fullName evidence="3">Activin_recp domain-containing protein</fullName>
    </submittedName>
</protein>
<keyword evidence="1" id="KW-0732">Signal</keyword>